<keyword evidence="2" id="KW-0812">Transmembrane</keyword>
<feature type="compositionally biased region" description="Polar residues" evidence="1">
    <location>
        <begin position="74"/>
        <end position="99"/>
    </location>
</feature>
<gene>
    <name evidence="3" type="ORF">GGQ92_001841</name>
</gene>
<feature type="transmembrane region" description="Helical" evidence="2">
    <location>
        <begin position="649"/>
        <end position="668"/>
    </location>
</feature>
<feature type="transmembrane region" description="Helical" evidence="2">
    <location>
        <begin position="701"/>
        <end position="720"/>
    </location>
</feature>
<evidence type="ECO:0008006" key="5">
    <source>
        <dbReference type="Google" id="ProtNLM"/>
    </source>
</evidence>
<dbReference type="RefSeq" id="WP_184247489.1">
    <property type="nucleotide sequence ID" value="NZ_BAAACU010000053.1"/>
</dbReference>
<feature type="transmembrane region" description="Helical" evidence="2">
    <location>
        <begin position="788"/>
        <end position="807"/>
    </location>
</feature>
<name>A0A841RK21_9BACI</name>
<evidence type="ECO:0000256" key="2">
    <source>
        <dbReference type="SAM" id="Phobius"/>
    </source>
</evidence>
<feature type="transmembrane region" description="Helical" evidence="2">
    <location>
        <begin position="863"/>
        <end position="881"/>
    </location>
</feature>
<reference evidence="3 4" key="1">
    <citation type="submission" date="2020-08" db="EMBL/GenBank/DDBJ databases">
        <title>Genomic Encyclopedia of Type Strains, Phase IV (KMG-IV): sequencing the most valuable type-strain genomes for metagenomic binning, comparative biology and taxonomic classification.</title>
        <authorList>
            <person name="Goeker M."/>
        </authorList>
    </citation>
    <scope>NUCLEOTIDE SEQUENCE [LARGE SCALE GENOMIC DNA]</scope>
    <source>
        <strain evidence="3 4">DSM 11805</strain>
    </source>
</reference>
<evidence type="ECO:0000256" key="1">
    <source>
        <dbReference type="SAM" id="MobiDB-lite"/>
    </source>
</evidence>
<feature type="transmembrane region" description="Helical" evidence="2">
    <location>
        <begin position="426"/>
        <end position="444"/>
    </location>
</feature>
<feature type="region of interest" description="Disordered" evidence="1">
    <location>
        <begin position="53"/>
        <end position="113"/>
    </location>
</feature>
<feature type="transmembrane region" description="Helical" evidence="2">
    <location>
        <begin position="322"/>
        <end position="340"/>
    </location>
</feature>
<comment type="caution">
    <text evidence="3">The sequence shown here is derived from an EMBL/GenBank/DDBJ whole genome shotgun (WGS) entry which is preliminary data.</text>
</comment>
<keyword evidence="2" id="KW-0472">Membrane</keyword>
<keyword evidence="2" id="KW-1133">Transmembrane helix</keyword>
<feature type="transmembrane region" description="Helical" evidence="2">
    <location>
        <begin position="813"/>
        <end position="834"/>
    </location>
</feature>
<sequence>MEKKYTQAERKKIFEEELVKMYQHKYLTDQQAKAIQRMYETYSTSVYGSLENEEKPIPSMSEKDVSLKTKEEPVTTSLESENINQPTTPSISQQQVTKQQIEKPKKPEKSPEKLRERNITWALMIGVIMILISGLVVATSNWDNMTALAKTLSIGLVAGFFFVTSYIAGRFLKIEKTAFAFLVLGSLFLPIVVVSIGFYQLLGQWLSIEGEGKYLLGLITAIICLPLYIRNAIKHQNKLFVWLSYLTSTIAVGFLLAAFYPPIDVFYLGIMLYNGLLLFAYHKYQNREKYALFTKQLPIFAQTNLIISTLLMLIVFENALLYSFNLLLTAVIYLSMIFVYQSRNYHFVFTLLFVYGVYQLVENSFLQSVDFILYAIIGFVYLGLQFYFKDHSFLQKAFQVTSAIISFLAFIYISIQGIILRADEPTITMFIAYLVIAGNFLYLADKTKHHLFRVLSPLFILVAGLQSWRIFHAEWGVSTDFFEIYLFGIGLVMFYYIYYKQATKWFRTIKTTGFIISLVTMSGALFFTMVQFEWLVLSFLLLLSCWTMYLIHTKTNSQFSLWVLNAALAGSLLSLYDVLSDSSAIYGEIFKYPFHFALIGSGMLLISYLWRRKRTSGTFSTSAFAIGQLVYSIGLLLLFVTYFTDNPLHSKYIAPILLIGSIVVYILLTRKTKVNLLYGLVAFMTICLYHSFVVTFEIYDYAAYTYYALLTPVILLAIYETIGRKYQAIQPYYFWLSHIVLPYFSLYTYIAYHFGGDNVAIFPYVLLLPLIIYGYSAMIVKVEWAKKVFLYASFLTIPLLLDVILDYHQLDALHTFSNILNATSIILLIVWFVLPKEWKNRIDFYLIPFILFTIINLNAGASFALFIAISILFTVITLVLLHRRKWDYFNFIPLIVSFYFWSDAPYAEEVIVSILISISLLLMVVGRWKYTHLLTNPEKIEKTSVDMYSIFSLFYIFYTWIVASSIQHDYFIIDLLIDISAPVLLTLLLSQQIHRVQLLVVQRLFKTLALLSSLIIYYTLIGNFNIPTLLEAEFNVLPLLIITILLSKKVWSHHKKVMKQIQLFILLVVAAVLVSDALESNTIYDAIIVGVLSILSLIAGMHYKIKSYFFVGAGVLLLNLMLQTRPFWGNMPWWFYLLIGGITLIGLASFYEWQKQRMDQEGNTLLQARRKKVINVLKEWD</sequence>
<feature type="transmembrane region" description="Helical" evidence="2">
    <location>
        <begin position="400"/>
        <end position="420"/>
    </location>
</feature>
<feature type="transmembrane region" description="Helical" evidence="2">
    <location>
        <begin position="179"/>
        <end position="202"/>
    </location>
</feature>
<feature type="transmembrane region" description="Helical" evidence="2">
    <location>
        <begin position="482"/>
        <end position="499"/>
    </location>
</feature>
<dbReference type="EMBL" id="JACHON010000007">
    <property type="protein sequence ID" value="MBB6513051.1"/>
    <property type="molecule type" value="Genomic_DNA"/>
</dbReference>
<feature type="transmembrane region" description="Helical" evidence="2">
    <location>
        <begin position="296"/>
        <end position="316"/>
    </location>
</feature>
<feature type="transmembrane region" description="Helical" evidence="2">
    <location>
        <begin position="675"/>
        <end position="695"/>
    </location>
</feature>
<proteinExistence type="predicted"/>
<feature type="transmembrane region" description="Helical" evidence="2">
    <location>
        <begin position="214"/>
        <end position="233"/>
    </location>
</feature>
<feature type="transmembrane region" description="Helical" evidence="2">
    <location>
        <begin position="1058"/>
        <end position="1077"/>
    </location>
</feature>
<feature type="transmembrane region" description="Helical" evidence="2">
    <location>
        <begin position="1108"/>
        <end position="1127"/>
    </location>
</feature>
<feature type="transmembrane region" description="Helical" evidence="2">
    <location>
        <begin position="347"/>
        <end position="365"/>
    </location>
</feature>
<evidence type="ECO:0000313" key="3">
    <source>
        <dbReference type="EMBL" id="MBB6513051.1"/>
    </source>
</evidence>
<feature type="transmembrane region" description="Helical" evidence="2">
    <location>
        <begin position="970"/>
        <end position="989"/>
    </location>
</feature>
<accession>A0A841RK21</accession>
<feature type="transmembrane region" description="Helical" evidence="2">
    <location>
        <begin position="592"/>
        <end position="610"/>
    </location>
</feature>
<feature type="transmembrane region" description="Helical" evidence="2">
    <location>
        <begin position="1083"/>
        <end position="1101"/>
    </location>
</feature>
<feature type="transmembrane region" description="Helical" evidence="2">
    <location>
        <begin position="451"/>
        <end position="470"/>
    </location>
</feature>
<feature type="transmembrane region" description="Helical" evidence="2">
    <location>
        <begin position="371"/>
        <end position="388"/>
    </location>
</feature>
<dbReference type="AlphaFoldDB" id="A0A841RK21"/>
<feature type="transmembrane region" description="Helical" evidence="2">
    <location>
        <begin position="266"/>
        <end position="284"/>
    </location>
</feature>
<feature type="transmembrane region" description="Helical" evidence="2">
    <location>
        <begin position="511"/>
        <end position="528"/>
    </location>
</feature>
<feature type="transmembrane region" description="Helical" evidence="2">
    <location>
        <begin position="559"/>
        <end position="580"/>
    </location>
</feature>
<dbReference type="Proteomes" id="UP000572212">
    <property type="component" value="Unassembled WGS sequence"/>
</dbReference>
<feature type="transmembrane region" description="Helical" evidence="2">
    <location>
        <begin position="240"/>
        <end position="260"/>
    </location>
</feature>
<feature type="transmembrane region" description="Helical" evidence="2">
    <location>
        <begin position="1001"/>
        <end position="1020"/>
    </location>
</feature>
<feature type="transmembrane region" description="Helical" evidence="2">
    <location>
        <begin position="119"/>
        <end position="140"/>
    </location>
</feature>
<feature type="transmembrane region" description="Helical" evidence="2">
    <location>
        <begin position="1133"/>
        <end position="1151"/>
    </location>
</feature>
<protein>
    <recommendedName>
        <fullName evidence="5">DUF2157 domain-containing protein</fullName>
    </recommendedName>
</protein>
<feature type="transmembrane region" description="Helical" evidence="2">
    <location>
        <begin position="152"/>
        <end position="172"/>
    </location>
</feature>
<feature type="transmembrane region" description="Helical" evidence="2">
    <location>
        <begin position="947"/>
        <end position="964"/>
    </location>
</feature>
<feature type="transmembrane region" description="Helical" evidence="2">
    <location>
        <begin position="534"/>
        <end position="552"/>
    </location>
</feature>
<organism evidence="3 4">
    <name type="scientific">Gracilibacillus halotolerans</name>
    <dbReference type="NCBI Taxonomy" id="74386"/>
    <lineage>
        <taxon>Bacteria</taxon>
        <taxon>Bacillati</taxon>
        <taxon>Bacillota</taxon>
        <taxon>Bacilli</taxon>
        <taxon>Bacillales</taxon>
        <taxon>Bacillaceae</taxon>
        <taxon>Gracilibacillus</taxon>
    </lineage>
</organism>
<evidence type="ECO:0000313" key="4">
    <source>
        <dbReference type="Proteomes" id="UP000572212"/>
    </source>
</evidence>
<feature type="transmembrane region" description="Helical" evidence="2">
    <location>
        <begin position="758"/>
        <end position="776"/>
    </location>
</feature>
<feature type="transmembrane region" description="Helical" evidence="2">
    <location>
        <begin position="732"/>
        <end position="752"/>
    </location>
</feature>
<feature type="compositionally biased region" description="Basic and acidic residues" evidence="1">
    <location>
        <begin position="100"/>
        <end position="113"/>
    </location>
</feature>
<feature type="transmembrane region" description="Helical" evidence="2">
    <location>
        <begin position="622"/>
        <end position="643"/>
    </location>
</feature>
<feature type="transmembrane region" description="Helical" evidence="2">
    <location>
        <begin position="1026"/>
        <end position="1046"/>
    </location>
</feature>
<feature type="compositionally biased region" description="Basic and acidic residues" evidence="1">
    <location>
        <begin position="53"/>
        <end position="73"/>
    </location>
</feature>
<feature type="transmembrane region" description="Helical" evidence="2">
    <location>
        <begin position="910"/>
        <end position="926"/>
    </location>
</feature>
<keyword evidence="4" id="KW-1185">Reference proteome</keyword>